<dbReference type="AlphaFoldDB" id="A0A1G7EX87"/>
<reference evidence="3" key="1">
    <citation type="submission" date="2016-10" db="EMBL/GenBank/DDBJ databases">
        <authorList>
            <person name="Varghese N."/>
            <person name="Submissions S."/>
        </authorList>
    </citation>
    <scope>NUCLEOTIDE SEQUENCE [LARGE SCALE GENOMIC DNA]</scope>
    <source>
        <strain evidence="3">DSM 21424</strain>
    </source>
</reference>
<dbReference type="SUPFAM" id="SSF47616">
    <property type="entry name" value="GST C-terminal domain-like"/>
    <property type="match status" value="1"/>
</dbReference>
<dbReference type="CDD" id="cd03205">
    <property type="entry name" value="GST_C_6"/>
    <property type="match status" value="1"/>
</dbReference>
<evidence type="ECO:0000313" key="2">
    <source>
        <dbReference type="EMBL" id="SDE68262.1"/>
    </source>
</evidence>
<feature type="domain" description="GST N-terminal" evidence="1">
    <location>
        <begin position="1"/>
        <end position="82"/>
    </location>
</feature>
<dbReference type="EMBL" id="FNAT01000003">
    <property type="protein sequence ID" value="SDE68262.1"/>
    <property type="molecule type" value="Genomic_DNA"/>
</dbReference>
<dbReference type="GO" id="GO:0005737">
    <property type="term" value="C:cytoplasm"/>
    <property type="evidence" value="ECO:0007669"/>
    <property type="project" value="TreeGrafter"/>
</dbReference>
<proteinExistence type="predicted"/>
<dbReference type="Gene3D" id="1.20.1050.10">
    <property type="match status" value="1"/>
</dbReference>
<dbReference type="PANTHER" id="PTHR43968:SF6">
    <property type="entry name" value="GLUTATHIONE S-TRANSFERASE OMEGA"/>
    <property type="match status" value="1"/>
</dbReference>
<keyword evidence="2" id="KW-0808">Transferase</keyword>
<dbReference type="Gene3D" id="3.40.30.10">
    <property type="entry name" value="Glutaredoxin"/>
    <property type="match status" value="1"/>
</dbReference>
<name>A0A1G7EX87_9RHOB</name>
<dbReference type="Pfam" id="PF13409">
    <property type="entry name" value="GST_N_2"/>
    <property type="match status" value="1"/>
</dbReference>
<organism evidence="2 3">
    <name type="scientific">Limimaricola pyoseonensis</name>
    <dbReference type="NCBI Taxonomy" id="521013"/>
    <lineage>
        <taxon>Bacteria</taxon>
        <taxon>Pseudomonadati</taxon>
        <taxon>Pseudomonadota</taxon>
        <taxon>Alphaproteobacteria</taxon>
        <taxon>Rhodobacterales</taxon>
        <taxon>Paracoccaceae</taxon>
        <taxon>Limimaricola</taxon>
    </lineage>
</organism>
<protein>
    <submittedName>
        <fullName evidence="2">Glutathione S-transferase</fullName>
    </submittedName>
</protein>
<dbReference type="InterPro" id="IPR004045">
    <property type="entry name" value="Glutathione_S-Trfase_N"/>
</dbReference>
<evidence type="ECO:0000313" key="3">
    <source>
        <dbReference type="Proteomes" id="UP000198922"/>
    </source>
</evidence>
<accession>A0A1G7EX87</accession>
<dbReference type="CDD" id="cd03049">
    <property type="entry name" value="GST_N_3"/>
    <property type="match status" value="1"/>
</dbReference>
<dbReference type="InterPro" id="IPR050983">
    <property type="entry name" value="GST_Omega/HSP26"/>
</dbReference>
<dbReference type="InterPro" id="IPR036249">
    <property type="entry name" value="Thioredoxin-like_sf"/>
</dbReference>
<dbReference type="STRING" id="521013.SAMN04488567_2332"/>
<dbReference type="Pfam" id="PF13410">
    <property type="entry name" value="GST_C_2"/>
    <property type="match status" value="1"/>
</dbReference>
<keyword evidence="3" id="KW-1185">Reference proteome</keyword>
<dbReference type="Proteomes" id="UP000198922">
    <property type="component" value="Unassembled WGS sequence"/>
</dbReference>
<dbReference type="PANTHER" id="PTHR43968">
    <property type="match status" value="1"/>
</dbReference>
<dbReference type="PROSITE" id="PS50404">
    <property type="entry name" value="GST_NTER"/>
    <property type="match status" value="1"/>
</dbReference>
<dbReference type="RefSeq" id="WP_090112133.1">
    <property type="nucleotide sequence ID" value="NZ_FNAT01000003.1"/>
</dbReference>
<dbReference type="GO" id="GO:0016740">
    <property type="term" value="F:transferase activity"/>
    <property type="evidence" value="ECO:0007669"/>
    <property type="project" value="UniProtKB-KW"/>
</dbReference>
<dbReference type="InterPro" id="IPR036282">
    <property type="entry name" value="Glutathione-S-Trfase_C_sf"/>
</dbReference>
<sequence length="202" mass="22281">MKLLTSPASPFARKVRVVLHETGQAQEVTEIAAATDPLGDPVDVIHANPLGKIPALVREDGPALYDSRVITRYLDARAGARLYPENRIWEVLTLEATADGIMDAALAMVLESRVRPEGARSEKWVEGQWRKVERALDAIEARWVSHLEGRIDMGQIAVACALAYLDLRHAARNWREGRPQLAAWADRFASRDSMIATAPPAA</sequence>
<dbReference type="SUPFAM" id="SSF52833">
    <property type="entry name" value="Thioredoxin-like"/>
    <property type="match status" value="1"/>
</dbReference>
<evidence type="ECO:0000259" key="1">
    <source>
        <dbReference type="PROSITE" id="PS50404"/>
    </source>
</evidence>
<gene>
    <name evidence="2" type="ORF">SAMN04488567_2332</name>
</gene>
<dbReference type="OrthoDB" id="9795329at2"/>